<dbReference type="Gene3D" id="3.40.50.11210">
    <property type="entry name" value="Rap/Ran-GAP"/>
    <property type="match status" value="1"/>
</dbReference>
<dbReference type="InterPro" id="IPR035974">
    <property type="entry name" value="Rap/Ran-GAP_sf"/>
</dbReference>
<keyword evidence="3" id="KW-1185">Reference proteome</keyword>
<dbReference type="GO" id="GO:0005096">
    <property type="term" value="F:GTPase activator activity"/>
    <property type="evidence" value="ECO:0007669"/>
    <property type="project" value="InterPro"/>
</dbReference>
<accession>A0A7R8CRB0</accession>
<organism evidence="2 3">
    <name type="scientific">Lepeophtheirus salmonis</name>
    <name type="common">Salmon louse</name>
    <name type="synonym">Caligus salmonis</name>
    <dbReference type="NCBI Taxonomy" id="72036"/>
    <lineage>
        <taxon>Eukaryota</taxon>
        <taxon>Metazoa</taxon>
        <taxon>Ecdysozoa</taxon>
        <taxon>Arthropoda</taxon>
        <taxon>Crustacea</taxon>
        <taxon>Multicrustacea</taxon>
        <taxon>Hexanauplia</taxon>
        <taxon>Copepoda</taxon>
        <taxon>Siphonostomatoida</taxon>
        <taxon>Caligidae</taxon>
        <taxon>Lepeophtheirus</taxon>
    </lineage>
</organism>
<evidence type="ECO:0000313" key="2">
    <source>
        <dbReference type="EMBL" id="CAF2869113.1"/>
    </source>
</evidence>
<feature type="region of interest" description="Disordered" evidence="1">
    <location>
        <begin position="1104"/>
        <end position="1125"/>
    </location>
</feature>
<dbReference type="Proteomes" id="UP000675881">
    <property type="component" value="Chromosome 2"/>
</dbReference>
<dbReference type="GO" id="GO:0051056">
    <property type="term" value="P:regulation of small GTPase mediated signal transduction"/>
    <property type="evidence" value="ECO:0007669"/>
    <property type="project" value="InterPro"/>
</dbReference>
<dbReference type="SUPFAM" id="SSF111347">
    <property type="entry name" value="Rap/Ran-GAP"/>
    <property type="match status" value="1"/>
</dbReference>
<evidence type="ECO:0000256" key="1">
    <source>
        <dbReference type="SAM" id="MobiDB-lite"/>
    </source>
</evidence>
<protein>
    <submittedName>
        <fullName evidence="2">(salmon louse) hypothetical protein</fullName>
    </submittedName>
</protein>
<gene>
    <name evidence="2" type="ORF">LSAA_6517</name>
</gene>
<sequence length="1298" mass="143302">MKIAEDDAALIPESMTEDCISQTWYRFLHSIGNPVDLAHPSLVSQTQHFYQYAIVAESVIDPTHHPCLATLPSIFLRAMKGISAIVDAYLGIYSGFDTTEHATSPLSSYHSPFPTTTCSNLNLTSPITCSPLLTPTPPAQRRNIILGHLAHMPHMPHIPHLSHMRRTPHLDKSHRMFSGEASPTQNIFSHASPNSSNAESEGLPKASQFITLNRSVSTSSSVSPSSSMANTNSNNIPSAVSSLTISTLNTSLGTITERLTLAGQRPKCNSILHLFGKWLFDAAFIGTEFCNSGKCSSGSGNNGPRVPPPNNNTDQGSQNVLSINPPYKKAQFCGLWKKKHSANSPNGAPNALSGAVSGSNIDSLELPAALTPERFESGRAEAIGALCRIFCAKKTDEEILPIYLARFYLAVQQGLIVGQDKIINLEGVNVLVPYLISALEHVLTERELRLRPSSIHKNDLRRSGIHLLISIISPSKNYFHSQLSPPKDFVGLRPRMINLLISSLQAETDTVNTQMLLGGLLLSVQDAAILEEQTIEEYSNDPLNDKEPPFKLHVQAATSISVNNISSSSHGNPDLSDGQADEFNSNDDSSHTIFVRATYLVCHRLISSWKSDLSTSLAALELLAGLARIKIPDQDALECKRAVKWIYLHSSIVAAFHCCKVWLLHHPYLLQDKECIATVLEVVELGISGTKSKNKASDTPICKEEKSLSPASRRVKDSAESLLNCILEQTEYFPSPCGAESISSLMNEVSCLQHLNNLPNSTASSLTMEEAIKHYRYFVVDNSVIVAILEESFNDMEERIPSVTLLLRCSSGRFAWSSQLRHLPRHKSGLNKSSYDNPGRPLPLGEMGIKTEHSPKFFPESIDRIPLCKADKSIPAVESVAGDERAAQELDLLSHLMDQQAALENDIINKQQGINSGQFQLDTECIAPDNKNDFQTARLILSHLGLLSLNALQDNQDSLVPRLISLNAESQEFMCDLEGLDHLSSRTWDTAHIFYESSESVHPHFLEFLASLGWPVNVWRHTGWTGHISTAWRCQSEPTKPPKIPNHGGGIFNGDHHVLYWADALQEVSFVVPTLGNRRSLKQNLQCSSETSSSKSMILELDNTNTSSASTPTNENQSKKRSSSSSKDHDLLRIMVVWLESFEDCVHVPIEDLISEVTSTDDSSSKAPTLEAGIIFIQPLNNGLLRIKLQGQATRITLATPLIDGVVVSRRCLGSLVRQTALNMSSRKRLDQDNYLPPHVKRKLKIQEIVNKHRNKLSRPEFYSRLLSHPSSAQRKNSLMINFVVFCLAKVIFIFKKI</sequence>
<dbReference type="EMBL" id="HG994581">
    <property type="protein sequence ID" value="CAF2869113.1"/>
    <property type="molecule type" value="Genomic_DNA"/>
</dbReference>
<dbReference type="OrthoDB" id="10009983at2759"/>
<feature type="compositionally biased region" description="Low complexity" evidence="1">
    <location>
        <begin position="1104"/>
        <end position="1116"/>
    </location>
</feature>
<reference evidence="2" key="1">
    <citation type="submission" date="2021-02" db="EMBL/GenBank/DDBJ databases">
        <authorList>
            <person name="Bekaert M."/>
        </authorList>
    </citation>
    <scope>NUCLEOTIDE SEQUENCE</scope>
    <source>
        <strain evidence="2">IoA-00</strain>
    </source>
</reference>
<proteinExistence type="predicted"/>
<dbReference type="PANTHER" id="PTHR21344">
    <property type="entry name" value="RAL GTPASE-ACTIVATING PROTEIN SUBUNIT BETA"/>
    <property type="match status" value="1"/>
</dbReference>
<dbReference type="InterPro" id="IPR039930">
    <property type="entry name" value="RALGAPB"/>
</dbReference>
<feature type="region of interest" description="Disordered" evidence="1">
    <location>
        <begin position="296"/>
        <end position="318"/>
    </location>
</feature>
<name>A0A7R8CRB0_LEPSM</name>
<feature type="region of interest" description="Disordered" evidence="1">
    <location>
        <begin position="181"/>
        <end position="203"/>
    </location>
</feature>
<evidence type="ECO:0000313" key="3">
    <source>
        <dbReference type="Proteomes" id="UP000675881"/>
    </source>
</evidence>
<dbReference type="PANTHER" id="PTHR21344:SF1">
    <property type="entry name" value="RAL GTPASE-ACTIVATING PROTEIN SUBUNIT BETA"/>
    <property type="match status" value="1"/>
</dbReference>
<feature type="compositionally biased region" description="Polar residues" evidence="1">
    <location>
        <begin position="181"/>
        <end position="199"/>
    </location>
</feature>